<reference evidence="2" key="2">
    <citation type="submission" date="2020-11" db="EMBL/GenBank/DDBJ databases">
        <authorList>
            <person name="McCartney M.A."/>
            <person name="Auch B."/>
            <person name="Kono T."/>
            <person name="Mallez S."/>
            <person name="Becker A."/>
            <person name="Gohl D.M."/>
            <person name="Silverstein K.A.T."/>
            <person name="Koren S."/>
            <person name="Bechman K.B."/>
            <person name="Herman A."/>
            <person name="Abrahante J.E."/>
            <person name="Garbe J."/>
        </authorList>
    </citation>
    <scope>NUCLEOTIDE SEQUENCE</scope>
    <source>
        <strain evidence="2">Duluth1</strain>
        <tissue evidence="2">Whole animal</tissue>
    </source>
</reference>
<comment type="caution">
    <text evidence="2">The sequence shown here is derived from an EMBL/GenBank/DDBJ whole genome shotgun (WGS) entry which is preliminary data.</text>
</comment>
<evidence type="ECO:0000313" key="3">
    <source>
        <dbReference type="Proteomes" id="UP000828390"/>
    </source>
</evidence>
<proteinExistence type="predicted"/>
<evidence type="ECO:0000256" key="1">
    <source>
        <dbReference type="SAM" id="MobiDB-lite"/>
    </source>
</evidence>
<dbReference type="EMBL" id="JAIWYP010000012">
    <property type="protein sequence ID" value="KAH3729275.1"/>
    <property type="molecule type" value="Genomic_DNA"/>
</dbReference>
<dbReference type="Proteomes" id="UP000828390">
    <property type="component" value="Unassembled WGS sequence"/>
</dbReference>
<feature type="compositionally biased region" description="Basic and acidic residues" evidence="1">
    <location>
        <begin position="10"/>
        <end position="21"/>
    </location>
</feature>
<reference evidence="2" key="1">
    <citation type="journal article" date="2019" name="bioRxiv">
        <title>The Genome of the Zebra Mussel, Dreissena polymorpha: A Resource for Invasive Species Research.</title>
        <authorList>
            <person name="McCartney M.A."/>
            <person name="Auch B."/>
            <person name="Kono T."/>
            <person name="Mallez S."/>
            <person name="Zhang Y."/>
            <person name="Obille A."/>
            <person name="Becker A."/>
            <person name="Abrahante J.E."/>
            <person name="Garbe J."/>
            <person name="Badalamenti J.P."/>
            <person name="Herman A."/>
            <person name="Mangelson H."/>
            <person name="Liachko I."/>
            <person name="Sullivan S."/>
            <person name="Sone E.D."/>
            <person name="Koren S."/>
            <person name="Silverstein K.A.T."/>
            <person name="Beckman K.B."/>
            <person name="Gohl D.M."/>
        </authorList>
    </citation>
    <scope>NUCLEOTIDE SEQUENCE</scope>
    <source>
        <strain evidence="2">Duluth1</strain>
        <tissue evidence="2">Whole animal</tissue>
    </source>
</reference>
<accession>A0A9D4CS70</accession>
<keyword evidence="3" id="KW-1185">Reference proteome</keyword>
<gene>
    <name evidence="2" type="ORF">DPMN_055242</name>
</gene>
<evidence type="ECO:0000313" key="2">
    <source>
        <dbReference type="EMBL" id="KAH3729275.1"/>
    </source>
</evidence>
<protein>
    <submittedName>
        <fullName evidence="2">Uncharacterized protein</fullName>
    </submittedName>
</protein>
<sequence length="105" mass="11816">MSFLQNGTKSVKEARINETSRRSSISGSFSHPEGSAERDNAFDIIRKDGIYRYNKEQATLPELDYMSERKGQADVQCQNATASLEIACFTDKESYAEATTSMFQE</sequence>
<organism evidence="2 3">
    <name type="scientific">Dreissena polymorpha</name>
    <name type="common">Zebra mussel</name>
    <name type="synonym">Mytilus polymorpha</name>
    <dbReference type="NCBI Taxonomy" id="45954"/>
    <lineage>
        <taxon>Eukaryota</taxon>
        <taxon>Metazoa</taxon>
        <taxon>Spiralia</taxon>
        <taxon>Lophotrochozoa</taxon>
        <taxon>Mollusca</taxon>
        <taxon>Bivalvia</taxon>
        <taxon>Autobranchia</taxon>
        <taxon>Heteroconchia</taxon>
        <taxon>Euheterodonta</taxon>
        <taxon>Imparidentia</taxon>
        <taxon>Neoheterodontei</taxon>
        <taxon>Myida</taxon>
        <taxon>Dreissenoidea</taxon>
        <taxon>Dreissenidae</taxon>
        <taxon>Dreissena</taxon>
    </lineage>
</organism>
<feature type="region of interest" description="Disordered" evidence="1">
    <location>
        <begin position="1"/>
        <end position="37"/>
    </location>
</feature>
<dbReference type="AlphaFoldDB" id="A0A9D4CS70"/>
<name>A0A9D4CS70_DREPO</name>